<dbReference type="InterPro" id="IPR006654">
    <property type="entry name" value="Trp_synth_beta"/>
</dbReference>
<keyword evidence="9 11" id="KW-0456">Lyase</keyword>
<evidence type="ECO:0000256" key="2">
    <source>
        <dbReference type="ARBA" id="ARBA00004733"/>
    </source>
</evidence>
<dbReference type="UniPathway" id="UPA00035">
    <property type="reaction ID" value="UER00044"/>
</dbReference>
<evidence type="ECO:0000256" key="11">
    <source>
        <dbReference type="HAMAP-Rule" id="MF_00133"/>
    </source>
</evidence>
<comment type="catalytic activity">
    <reaction evidence="10 11">
        <text>(1S,2R)-1-C-(indol-3-yl)glycerol 3-phosphate + L-serine = D-glyceraldehyde 3-phosphate + L-tryptophan + H2O</text>
        <dbReference type="Rhea" id="RHEA:10532"/>
        <dbReference type="ChEBI" id="CHEBI:15377"/>
        <dbReference type="ChEBI" id="CHEBI:33384"/>
        <dbReference type="ChEBI" id="CHEBI:57912"/>
        <dbReference type="ChEBI" id="CHEBI:58866"/>
        <dbReference type="ChEBI" id="CHEBI:59776"/>
        <dbReference type="EC" id="4.2.1.20"/>
    </reaction>
</comment>
<keyword evidence="7 11" id="KW-0663">Pyridoxal phosphate</keyword>
<comment type="similarity">
    <text evidence="3 11">Belongs to the TrpB family.</text>
</comment>
<reference evidence="13 14" key="1">
    <citation type="submission" date="2019-12" db="EMBL/GenBank/DDBJ databases">
        <title>Sequence classification of anaerobic respiratory reductive dehalogenases: First we see many, then we see few.</title>
        <authorList>
            <person name="Molenda O."/>
            <person name="Puentes Jacome L.A."/>
            <person name="Cao X."/>
            <person name="Nesbo C.L."/>
            <person name="Tang S."/>
            <person name="Morson N."/>
            <person name="Patron J."/>
            <person name="Lomheim L."/>
            <person name="Wishart D.S."/>
            <person name="Edwards E.A."/>
        </authorList>
    </citation>
    <scope>NUCLEOTIDE SEQUENCE [LARGE SCALE GENOMIC DNA]</scope>
    <source>
        <strain evidence="13 14">12DCA</strain>
    </source>
</reference>
<dbReference type="EMBL" id="CP046996">
    <property type="protein sequence ID" value="QHA00439.1"/>
    <property type="molecule type" value="Genomic_DNA"/>
</dbReference>
<dbReference type="HAMAP" id="MF_00133">
    <property type="entry name" value="Trp_synth_beta"/>
    <property type="match status" value="1"/>
</dbReference>
<dbReference type="AlphaFoldDB" id="A0A857DIZ4"/>
<keyword evidence="8 11" id="KW-0057">Aromatic amino acid biosynthesis</keyword>
<name>A0A857DIZ4_9FIRM</name>
<dbReference type="InterPro" id="IPR036052">
    <property type="entry name" value="TrpB-like_PALP_sf"/>
</dbReference>
<feature type="modified residue" description="N6-(pyridoxal phosphate)lysine" evidence="11">
    <location>
        <position position="94"/>
    </location>
</feature>
<dbReference type="PROSITE" id="PS00168">
    <property type="entry name" value="TRP_SYNTHASE_BETA"/>
    <property type="match status" value="1"/>
</dbReference>
<feature type="domain" description="Tryptophan synthase beta chain-like PALP" evidence="12">
    <location>
        <begin position="60"/>
        <end position="386"/>
    </location>
</feature>
<dbReference type="Gene3D" id="3.40.50.1100">
    <property type="match status" value="2"/>
</dbReference>
<evidence type="ECO:0000256" key="1">
    <source>
        <dbReference type="ARBA" id="ARBA00001933"/>
    </source>
</evidence>
<dbReference type="FunFam" id="3.40.50.1100:FF:000004">
    <property type="entry name" value="Tryptophan synthase beta chain"/>
    <property type="match status" value="1"/>
</dbReference>
<evidence type="ECO:0000256" key="10">
    <source>
        <dbReference type="ARBA" id="ARBA00049047"/>
    </source>
</evidence>
<evidence type="ECO:0000256" key="4">
    <source>
        <dbReference type="ARBA" id="ARBA00011270"/>
    </source>
</evidence>
<evidence type="ECO:0000259" key="12">
    <source>
        <dbReference type="Pfam" id="PF00291"/>
    </source>
</evidence>
<dbReference type="SUPFAM" id="SSF53686">
    <property type="entry name" value="Tryptophan synthase beta subunit-like PLP-dependent enzymes"/>
    <property type="match status" value="1"/>
</dbReference>
<keyword evidence="5 11" id="KW-0028">Amino-acid biosynthesis</keyword>
<dbReference type="RefSeq" id="WP_068883356.1">
    <property type="nucleotide sequence ID" value="NZ_CP046996.1"/>
</dbReference>
<gene>
    <name evidence="11 13" type="primary">trpB</name>
    <name evidence="13" type="ORF">GQ588_07255</name>
</gene>
<protein>
    <recommendedName>
        <fullName evidence="11">Tryptophan synthase beta chain</fullName>
        <ecNumber evidence="11">4.2.1.20</ecNumber>
    </recommendedName>
</protein>
<dbReference type="PIRSF" id="PIRSF001413">
    <property type="entry name" value="Trp_syn_beta"/>
    <property type="match status" value="1"/>
</dbReference>
<comment type="subunit">
    <text evidence="4 11">Tetramer of two alpha and two beta chains.</text>
</comment>
<comment type="cofactor">
    <cofactor evidence="1 11">
        <name>pyridoxal 5'-phosphate</name>
        <dbReference type="ChEBI" id="CHEBI:597326"/>
    </cofactor>
</comment>
<dbReference type="PANTHER" id="PTHR48077">
    <property type="entry name" value="TRYPTOPHAN SYNTHASE-RELATED"/>
    <property type="match status" value="1"/>
</dbReference>
<dbReference type="InterPro" id="IPR001926">
    <property type="entry name" value="TrpB-like_PALP"/>
</dbReference>
<evidence type="ECO:0000256" key="5">
    <source>
        <dbReference type="ARBA" id="ARBA00022605"/>
    </source>
</evidence>
<dbReference type="PANTHER" id="PTHR48077:SF3">
    <property type="entry name" value="TRYPTOPHAN SYNTHASE"/>
    <property type="match status" value="1"/>
</dbReference>
<comment type="function">
    <text evidence="11">The beta subunit is responsible for the synthesis of L-tryptophan from indole and L-serine.</text>
</comment>
<dbReference type="Pfam" id="PF00291">
    <property type="entry name" value="PALP"/>
    <property type="match status" value="1"/>
</dbReference>
<dbReference type="InterPro" id="IPR006653">
    <property type="entry name" value="Trp_synth_b_CS"/>
</dbReference>
<dbReference type="EC" id="4.2.1.20" evidence="11"/>
<evidence type="ECO:0000256" key="9">
    <source>
        <dbReference type="ARBA" id="ARBA00023239"/>
    </source>
</evidence>
<evidence type="ECO:0000256" key="7">
    <source>
        <dbReference type="ARBA" id="ARBA00022898"/>
    </source>
</evidence>
<keyword evidence="6 11" id="KW-0822">Tryptophan biosynthesis</keyword>
<dbReference type="InterPro" id="IPR023026">
    <property type="entry name" value="Trp_synth_beta/beta-like"/>
</dbReference>
<evidence type="ECO:0000256" key="3">
    <source>
        <dbReference type="ARBA" id="ARBA00009982"/>
    </source>
</evidence>
<dbReference type="GO" id="GO:0005737">
    <property type="term" value="C:cytoplasm"/>
    <property type="evidence" value="ECO:0007669"/>
    <property type="project" value="TreeGrafter"/>
</dbReference>
<dbReference type="NCBIfam" id="TIGR00263">
    <property type="entry name" value="trpB"/>
    <property type="match status" value="1"/>
</dbReference>
<sequence length="417" mass="45521">MKNKTINYLGQNGYFGAYGGRFVPEILIPAVDELNQAFQEILRDEDFYKQYYNLLMDFSGRPTPLTYAEGLSAYFGKAKIYIKREDLNHSGAHKINNVLGQGLLMKKLGKTRVIAETGAGQHGVATAIMAAKMGFQATIYMGAEDAERQYANVFWMKQLGAEVIPVTTGTATLKDAINEALRDWAGNFDNTHYALGTACGPRPFPEMVTFFQSVISKEMKKQINEICGKNPDRIYACLGGGSNAMGAFVEFLQEPGVELVAVEAGGKGEASGKHASRIAYAKAKTGVSQGYKTLFLQDDDGQMLDTWSISAGLDYVGVSPILAHLAETKRVRVLAATDAEVIEAFKLIISKEGLIPALESTHAFAGLFREIADTKPEDVIVVNMSGRGDKDIFNIGEALQDQGWKTFVTERGKAYAD</sequence>
<dbReference type="Proteomes" id="UP000430508">
    <property type="component" value="Chromosome"/>
</dbReference>
<evidence type="ECO:0000256" key="6">
    <source>
        <dbReference type="ARBA" id="ARBA00022822"/>
    </source>
</evidence>
<dbReference type="CDD" id="cd06446">
    <property type="entry name" value="Trp-synth_B"/>
    <property type="match status" value="1"/>
</dbReference>
<dbReference type="GO" id="GO:0004834">
    <property type="term" value="F:tryptophan synthase activity"/>
    <property type="evidence" value="ECO:0007669"/>
    <property type="project" value="UniProtKB-UniRule"/>
</dbReference>
<accession>A0A857DIZ4</accession>
<organism evidence="13 14">
    <name type="scientific">Dehalobacter restrictus</name>
    <dbReference type="NCBI Taxonomy" id="55583"/>
    <lineage>
        <taxon>Bacteria</taxon>
        <taxon>Bacillati</taxon>
        <taxon>Bacillota</taxon>
        <taxon>Clostridia</taxon>
        <taxon>Eubacteriales</taxon>
        <taxon>Desulfitobacteriaceae</taxon>
        <taxon>Dehalobacter</taxon>
    </lineage>
</organism>
<comment type="pathway">
    <text evidence="2 11">Amino-acid biosynthesis; L-tryptophan biosynthesis; L-tryptophan from chorismate: step 5/5.</text>
</comment>
<evidence type="ECO:0000313" key="13">
    <source>
        <dbReference type="EMBL" id="QHA00439.1"/>
    </source>
</evidence>
<proteinExistence type="inferred from homology"/>
<evidence type="ECO:0000256" key="8">
    <source>
        <dbReference type="ARBA" id="ARBA00023141"/>
    </source>
</evidence>
<evidence type="ECO:0000313" key="14">
    <source>
        <dbReference type="Proteomes" id="UP000430508"/>
    </source>
</evidence>